<name>A0ABN9MVG1_9MYCO</name>
<comment type="similarity">
    <text evidence="1">Belongs to the AB hydrolase superfamily.</text>
</comment>
<dbReference type="RefSeq" id="WP_308482672.1">
    <property type="nucleotide sequence ID" value="NZ_OY726397.1"/>
</dbReference>
<evidence type="ECO:0000313" key="5">
    <source>
        <dbReference type="Proteomes" id="UP001190465"/>
    </source>
</evidence>
<reference evidence="4 5" key="1">
    <citation type="submission" date="2023-08" db="EMBL/GenBank/DDBJ databases">
        <authorList>
            <person name="Folkvardsen B D."/>
            <person name="Norman A."/>
        </authorList>
    </citation>
    <scope>NUCLEOTIDE SEQUENCE [LARGE SCALE GENOMIC DNA]</scope>
    <source>
        <strain evidence="4 5">Mu0053</strain>
    </source>
</reference>
<evidence type="ECO:0000259" key="3">
    <source>
        <dbReference type="Pfam" id="PF12146"/>
    </source>
</evidence>
<gene>
    <name evidence="4" type="ORF">MU0053_000519</name>
</gene>
<dbReference type="InterPro" id="IPR029058">
    <property type="entry name" value="AB_hydrolase_fold"/>
</dbReference>
<protein>
    <submittedName>
        <fullName evidence="4">Alpha/beta fold hydrolase</fullName>
    </submittedName>
</protein>
<proteinExistence type="inferred from homology"/>
<dbReference type="EMBL" id="OY726397">
    <property type="protein sequence ID" value="CAJ1495921.1"/>
    <property type="molecule type" value="Genomic_DNA"/>
</dbReference>
<keyword evidence="2 4" id="KW-0378">Hydrolase</keyword>
<evidence type="ECO:0000256" key="2">
    <source>
        <dbReference type="ARBA" id="ARBA00022801"/>
    </source>
</evidence>
<keyword evidence="5" id="KW-1185">Reference proteome</keyword>
<dbReference type="InterPro" id="IPR022742">
    <property type="entry name" value="Hydrolase_4"/>
</dbReference>
<feature type="domain" description="Serine aminopeptidase S33" evidence="3">
    <location>
        <begin position="27"/>
        <end position="139"/>
    </location>
</feature>
<dbReference type="Proteomes" id="UP001190465">
    <property type="component" value="Chromosome"/>
</dbReference>
<dbReference type="InterPro" id="IPR050261">
    <property type="entry name" value="FrsA_esterase"/>
</dbReference>
<dbReference type="PANTHER" id="PTHR22946:SF9">
    <property type="entry name" value="POLYKETIDE TRANSFERASE AF380"/>
    <property type="match status" value="1"/>
</dbReference>
<accession>A0ABN9MVG1</accession>
<dbReference type="SUPFAM" id="SSF53474">
    <property type="entry name" value="alpha/beta-Hydrolases"/>
    <property type="match status" value="1"/>
</dbReference>
<dbReference type="Gene3D" id="3.40.50.1820">
    <property type="entry name" value="alpha/beta hydrolase"/>
    <property type="match status" value="1"/>
</dbReference>
<sequence>MSFGSGGITCRAWHFAAGADGADGAARRPVVVMGHGIGGTMDSGLQPFAERFAAAGLDVLTFDYRGFGQSDGTPRQTVSIENQVQDYRSAVALAQTLPEVAPRQVVLWGASLSGGHVIRVGAEGAGIAAVIAMTPMTDALATARAVGRQYRPAALARSAASGALSRAAGGLGRDAIMMPLVAPPGQPGALTLDGAYESYLALAGPSWRNELDSAVGMELSKIRIKRYAKQLRSPLLVQVADFDRYVPADAVLKTAVRGRAQVHHYPCDHFDVWPGNAWFEQAVTDQIRFLRRVLPGPTSSEN</sequence>
<evidence type="ECO:0000256" key="1">
    <source>
        <dbReference type="ARBA" id="ARBA00008645"/>
    </source>
</evidence>
<evidence type="ECO:0000313" key="4">
    <source>
        <dbReference type="EMBL" id="CAJ1495921.1"/>
    </source>
</evidence>
<dbReference type="Pfam" id="PF12146">
    <property type="entry name" value="Hydrolase_4"/>
    <property type="match status" value="1"/>
</dbReference>
<dbReference type="GO" id="GO:0016787">
    <property type="term" value="F:hydrolase activity"/>
    <property type="evidence" value="ECO:0007669"/>
    <property type="project" value="UniProtKB-KW"/>
</dbReference>
<dbReference type="Gene3D" id="1.10.10.800">
    <property type="match status" value="1"/>
</dbReference>
<organism evidence="4 5">
    <name type="scientific">[Mycobacterium] burgundiense</name>
    <dbReference type="NCBI Taxonomy" id="3064286"/>
    <lineage>
        <taxon>Bacteria</taxon>
        <taxon>Bacillati</taxon>
        <taxon>Actinomycetota</taxon>
        <taxon>Actinomycetes</taxon>
        <taxon>Mycobacteriales</taxon>
        <taxon>Mycobacteriaceae</taxon>
        <taxon>Mycolicibacterium</taxon>
    </lineage>
</organism>
<dbReference type="PANTHER" id="PTHR22946">
    <property type="entry name" value="DIENELACTONE HYDROLASE DOMAIN-CONTAINING PROTEIN-RELATED"/>
    <property type="match status" value="1"/>
</dbReference>